<dbReference type="GO" id="GO:0005829">
    <property type="term" value="C:cytosol"/>
    <property type="evidence" value="ECO:0007669"/>
    <property type="project" value="TreeGrafter"/>
</dbReference>
<dbReference type="GO" id="GO:0019878">
    <property type="term" value="P:lysine biosynthetic process via aminoadipic acid"/>
    <property type="evidence" value="ECO:0007669"/>
    <property type="project" value="TreeGrafter"/>
</dbReference>
<sequence length="229" mass="27189">MEEKKIKNFIYLSKINPALSQQIFNDLLQIISKENREKCQRFKFKEDALRTLYGELIVRHFLSKHFSLKNKNIGILKSDAGKPYIKDFPIRFNISHAGDFVVCAFSEQEIGIDIEQIEEIDLEIAKRFFCQCEYEDLLVQRTTDRLDYFYSLWTLKESYMKWLGYGISIPLDSFYFKITDAGISCFDNIRKITPSFKQYFIEGYKLSVCSMIHDFPDNIERISIEEMMY</sequence>
<evidence type="ECO:0000256" key="6">
    <source>
        <dbReference type="ARBA" id="ARBA00023194"/>
    </source>
</evidence>
<evidence type="ECO:0000313" key="9">
    <source>
        <dbReference type="EMBL" id="TQR39691.1"/>
    </source>
</evidence>
<feature type="domain" description="4'-phosphopantetheinyl transferase N-terminal" evidence="8">
    <location>
        <begin position="21"/>
        <end position="105"/>
    </location>
</feature>
<dbReference type="InterPro" id="IPR037143">
    <property type="entry name" value="4-PPantetheinyl_Trfase_dom_sf"/>
</dbReference>
<dbReference type="NCBIfam" id="TIGR00556">
    <property type="entry name" value="pantethn_trn"/>
    <property type="match status" value="1"/>
</dbReference>
<dbReference type="InterPro" id="IPR050559">
    <property type="entry name" value="P-Pant_transferase_sf"/>
</dbReference>
<evidence type="ECO:0000256" key="1">
    <source>
        <dbReference type="ARBA" id="ARBA00001946"/>
    </source>
</evidence>
<dbReference type="InterPro" id="IPR004568">
    <property type="entry name" value="Ppantetheine-prot_Trfase_dom"/>
</dbReference>
<accession>A0A544V0Q6</accession>
<dbReference type="GO" id="GO:0006633">
    <property type="term" value="P:fatty acid biosynthetic process"/>
    <property type="evidence" value="ECO:0007669"/>
    <property type="project" value="InterPro"/>
</dbReference>
<comment type="cofactor">
    <cofactor evidence="1">
        <name>Mg(2+)</name>
        <dbReference type="ChEBI" id="CHEBI:18420"/>
    </cofactor>
</comment>
<keyword evidence="6" id="KW-0045">Antibiotic biosynthesis</keyword>
<dbReference type="InterPro" id="IPR055066">
    <property type="entry name" value="AASDHPPT_N"/>
</dbReference>
<evidence type="ECO:0000256" key="5">
    <source>
        <dbReference type="ARBA" id="ARBA00022842"/>
    </source>
</evidence>
<dbReference type="GO" id="GO:0008897">
    <property type="term" value="F:holo-[acyl-carrier-protein] synthase activity"/>
    <property type="evidence" value="ECO:0007669"/>
    <property type="project" value="InterPro"/>
</dbReference>
<evidence type="ECO:0000259" key="8">
    <source>
        <dbReference type="Pfam" id="PF22624"/>
    </source>
</evidence>
<keyword evidence="5" id="KW-0460">Magnesium</keyword>
<dbReference type="Pfam" id="PF22624">
    <property type="entry name" value="AASDHPPT_N"/>
    <property type="match status" value="1"/>
</dbReference>
<protein>
    <submittedName>
        <fullName evidence="9">4'-phosphopantetheinyl transferase superfamily protein</fullName>
    </submittedName>
</protein>
<reference evidence="9 10" key="1">
    <citation type="submission" date="2018-03" db="EMBL/GenBank/DDBJ databases">
        <title>Aerobic endospore-forming bacteria genome sequencing and assembly.</title>
        <authorList>
            <person name="Cavalcante D.A."/>
            <person name="Driks A."/>
            <person name="Putonti C."/>
            <person name="De-Souza M.T."/>
        </authorList>
    </citation>
    <scope>NUCLEOTIDE SEQUENCE [LARGE SCALE GENOMIC DNA]</scope>
    <source>
        <strain evidence="9 10">SDF0037</strain>
    </source>
</reference>
<keyword evidence="4" id="KW-0479">Metal-binding</keyword>
<evidence type="ECO:0000256" key="3">
    <source>
        <dbReference type="ARBA" id="ARBA00022679"/>
    </source>
</evidence>
<dbReference type="AlphaFoldDB" id="A0A544V0Q6"/>
<evidence type="ECO:0000256" key="4">
    <source>
        <dbReference type="ARBA" id="ARBA00022723"/>
    </source>
</evidence>
<dbReference type="Gene3D" id="3.90.470.20">
    <property type="entry name" value="4'-phosphopantetheinyl transferase domain"/>
    <property type="match status" value="2"/>
</dbReference>
<dbReference type="OrthoDB" id="9808281at2"/>
<dbReference type="InterPro" id="IPR008278">
    <property type="entry name" value="4-PPantetheinyl_Trfase_dom"/>
</dbReference>
<evidence type="ECO:0000259" key="7">
    <source>
        <dbReference type="Pfam" id="PF01648"/>
    </source>
</evidence>
<dbReference type="GO" id="GO:0000287">
    <property type="term" value="F:magnesium ion binding"/>
    <property type="evidence" value="ECO:0007669"/>
    <property type="project" value="InterPro"/>
</dbReference>
<feature type="domain" description="4'-phosphopantetheinyl transferase" evidence="7">
    <location>
        <begin position="110"/>
        <end position="209"/>
    </location>
</feature>
<dbReference type="RefSeq" id="WP_142507110.1">
    <property type="nucleotide sequence ID" value="NZ_SADV01000001.1"/>
</dbReference>
<proteinExistence type="inferred from homology"/>
<comment type="similarity">
    <text evidence="2">Belongs to the P-Pant transferase superfamily. Gsp/Sfp/HetI/AcpT family.</text>
</comment>
<gene>
    <name evidence="9" type="ORF">C7Y47_01275</name>
</gene>
<evidence type="ECO:0000313" key="10">
    <source>
        <dbReference type="Proteomes" id="UP000317944"/>
    </source>
</evidence>
<name>A0A544V0Q6_LYSSH</name>
<organism evidence="9 10">
    <name type="scientific">Lysinibacillus sphaericus</name>
    <name type="common">Bacillus sphaericus</name>
    <dbReference type="NCBI Taxonomy" id="1421"/>
    <lineage>
        <taxon>Bacteria</taxon>
        <taxon>Bacillati</taxon>
        <taxon>Bacillota</taxon>
        <taxon>Bacilli</taxon>
        <taxon>Bacillales</taxon>
        <taxon>Bacillaceae</taxon>
        <taxon>Lysinibacillus</taxon>
    </lineage>
</organism>
<dbReference type="Pfam" id="PF01648">
    <property type="entry name" value="ACPS"/>
    <property type="match status" value="1"/>
</dbReference>
<dbReference type="PANTHER" id="PTHR12215">
    <property type="entry name" value="PHOSPHOPANTETHEINE TRANSFERASE"/>
    <property type="match status" value="1"/>
</dbReference>
<comment type="caution">
    <text evidence="9">The sequence shown here is derived from an EMBL/GenBank/DDBJ whole genome shotgun (WGS) entry which is preliminary data.</text>
</comment>
<dbReference type="SUPFAM" id="SSF56214">
    <property type="entry name" value="4'-phosphopantetheinyl transferase"/>
    <property type="match status" value="2"/>
</dbReference>
<dbReference type="EMBL" id="SADV01000001">
    <property type="protein sequence ID" value="TQR39691.1"/>
    <property type="molecule type" value="Genomic_DNA"/>
</dbReference>
<dbReference type="Proteomes" id="UP000317944">
    <property type="component" value="Unassembled WGS sequence"/>
</dbReference>
<dbReference type="PANTHER" id="PTHR12215:SF10">
    <property type="entry name" value="L-AMINOADIPATE-SEMIALDEHYDE DEHYDROGENASE-PHOSPHOPANTETHEINYL TRANSFERASE"/>
    <property type="match status" value="1"/>
</dbReference>
<dbReference type="GO" id="GO:0017000">
    <property type="term" value="P:antibiotic biosynthetic process"/>
    <property type="evidence" value="ECO:0007669"/>
    <property type="project" value="UniProtKB-KW"/>
</dbReference>
<keyword evidence="3 9" id="KW-0808">Transferase</keyword>
<evidence type="ECO:0000256" key="2">
    <source>
        <dbReference type="ARBA" id="ARBA00010990"/>
    </source>
</evidence>